<evidence type="ECO:0000256" key="7">
    <source>
        <dbReference type="ARBA" id="ARBA00023326"/>
    </source>
</evidence>
<reference evidence="8 9" key="1">
    <citation type="journal article" date="2013" name="Antonie Van Leeuwenhoek">
        <title>Paracoccus zhejiangensis sp. nov., isolated from activated sludge in wastewater-treatment system.</title>
        <authorList>
            <person name="Wu Z.G."/>
            <person name="Zhang D.F."/>
            <person name="Liu Y.L."/>
            <person name="Wang F."/>
            <person name="Jiang X."/>
            <person name="Li C."/>
            <person name="Li S.P."/>
            <person name="Hong Q."/>
            <person name="Li W.J."/>
        </authorList>
    </citation>
    <scope>NUCLEOTIDE SEQUENCE [LARGE SCALE GENOMIC DNA]</scope>
    <source>
        <strain evidence="8 9">J6</strain>
    </source>
</reference>
<dbReference type="Gene3D" id="1.50.10.10">
    <property type="match status" value="1"/>
</dbReference>
<keyword evidence="4 8" id="KW-0378">Hydrolase</keyword>
<dbReference type="GO" id="GO:0030245">
    <property type="term" value="P:cellulose catabolic process"/>
    <property type="evidence" value="ECO:0007669"/>
    <property type="project" value="UniProtKB-KW"/>
</dbReference>
<keyword evidence="6" id="KW-0326">Glycosidase</keyword>
<accession>A0A2H5F1W1</accession>
<evidence type="ECO:0000256" key="6">
    <source>
        <dbReference type="ARBA" id="ARBA00023295"/>
    </source>
</evidence>
<dbReference type="Proteomes" id="UP000234530">
    <property type="component" value="Chromosome"/>
</dbReference>
<sequence length="328" mass="36460">MVAGLVTSARVQAAALDRGWSKWVRSYVNGGRVIDRRQDGITHSEGQGYGLLLAQAFGDRKVFTELEEWTERHLAVRQDRLMAWKWVPDPHTNIADWHNATDGDLFRAWALLRAERDSGWSGYRETALAIAHDIAELCLTADPRAPAEWLLVPGAEARRSPKRVLFNPSYILPRALRELGAAAGEPRLIKAAEHGETVLAELAMTGFLPNWVDVTLSGFVKPLEHDLLWGYDALRIPLYLTWSGRADHPAVGLARELMERGSIPDHLAVEASPDGQILAQSNKPGFLALHALAHCRDVPDRRPDGSDYYSDSLLMLAQVAQREGQCKV</sequence>
<dbReference type="OrthoDB" id="9766708at2"/>
<evidence type="ECO:0000256" key="2">
    <source>
        <dbReference type="ARBA" id="ARBA00009209"/>
    </source>
</evidence>
<dbReference type="GO" id="GO:0008810">
    <property type="term" value="F:cellulase activity"/>
    <property type="evidence" value="ECO:0007669"/>
    <property type="project" value="UniProtKB-EC"/>
</dbReference>
<evidence type="ECO:0000313" key="9">
    <source>
        <dbReference type="Proteomes" id="UP000234530"/>
    </source>
</evidence>
<protein>
    <recommendedName>
        <fullName evidence="3">cellulase</fullName>
        <ecNumber evidence="3">3.2.1.4</ecNumber>
    </recommendedName>
</protein>
<organism evidence="8 9">
    <name type="scientific">Paracoccus zhejiangensis</name>
    <dbReference type="NCBI Taxonomy" id="1077935"/>
    <lineage>
        <taxon>Bacteria</taxon>
        <taxon>Pseudomonadati</taxon>
        <taxon>Pseudomonadota</taxon>
        <taxon>Alphaproteobacteria</taxon>
        <taxon>Rhodobacterales</taxon>
        <taxon>Paracoccaceae</taxon>
        <taxon>Paracoccus</taxon>
    </lineage>
</organism>
<evidence type="ECO:0000256" key="1">
    <source>
        <dbReference type="ARBA" id="ARBA00000966"/>
    </source>
</evidence>
<dbReference type="SUPFAM" id="SSF48208">
    <property type="entry name" value="Six-hairpin glycosidases"/>
    <property type="match status" value="1"/>
</dbReference>
<dbReference type="KEGG" id="pzh:CX676_16460"/>
<evidence type="ECO:0000256" key="4">
    <source>
        <dbReference type="ARBA" id="ARBA00022801"/>
    </source>
</evidence>
<evidence type="ECO:0000256" key="5">
    <source>
        <dbReference type="ARBA" id="ARBA00023001"/>
    </source>
</evidence>
<dbReference type="AlphaFoldDB" id="A0A2H5F1W1"/>
<evidence type="ECO:0000313" key="8">
    <source>
        <dbReference type="EMBL" id="AUH65549.1"/>
    </source>
</evidence>
<proteinExistence type="inferred from homology"/>
<dbReference type="InterPro" id="IPR008928">
    <property type="entry name" value="6-hairpin_glycosidase_sf"/>
</dbReference>
<dbReference type="InterPro" id="IPR002037">
    <property type="entry name" value="Glyco_hydro_8"/>
</dbReference>
<keyword evidence="7" id="KW-0119">Carbohydrate metabolism</keyword>
<keyword evidence="5" id="KW-0136">Cellulose degradation</keyword>
<dbReference type="PRINTS" id="PR00735">
    <property type="entry name" value="GLHYDRLASE8"/>
</dbReference>
<dbReference type="InterPro" id="IPR012341">
    <property type="entry name" value="6hp_glycosidase-like_sf"/>
</dbReference>
<evidence type="ECO:0000256" key="3">
    <source>
        <dbReference type="ARBA" id="ARBA00012601"/>
    </source>
</evidence>
<name>A0A2H5F1W1_9RHOB</name>
<keyword evidence="7" id="KW-0624">Polysaccharide degradation</keyword>
<dbReference type="EMBL" id="CP025430">
    <property type="protein sequence ID" value="AUH65549.1"/>
    <property type="molecule type" value="Genomic_DNA"/>
</dbReference>
<dbReference type="Pfam" id="PF01270">
    <property type="entry name" value="Glyco_hydro_8"/>
    <property type="match status" value="1"/>
</dbReference>
<gene>
    <name evidence="8" type="ORF">CX676_16460</name>
</gene>
<comment type="similarity">
    <text evidence="2">Belongs to the glycosyl hydrolase 8 (cellulase D) family.</text>
</comment>
<keyword evidence="9" id="KW-1185">Reference proteome</keyword>
<comment type="catalytic activity">
    <reaction evidence="1">
        <text>Endohydrolysis of (1-&gt;4)-beta-D-glucosidic linkages in cellulose, lichenin and cereal beta-D-glucans.</text>
        <dbReference type="EC" id="3.2.1.4"/>
    </reaction>
</comment>
<dbReference type="EC" id="3.2.1.4" evidence="3"/>